<dbReference type="SMART" id="SM00283">
    <property type="entry name" value="MA"/>
    <property type="match status" value="1"/>
</dbReference>
<evidence type="ECO:0000256" key="1">
    <source>
        <dbReference type="ARBA" id="ARBA00004370"/>
    </source>
</evidence>
<keyword evidence="7" id="KW-1185">Reference proteome</keyword>
<comment type="subcellular location">
    <subcellularLocation>
        <location evidence="1">Membrane</location>
    </subcellularLocation>
</comment>
<dbReference type="InterPro" id="IPR025991">
    <property type="entry name" value="Chemoreceptor_zinc-bind_dom"/>
</dbReference>
<accession>A0A3S0JXZ0</accession>
<organism evidence="6 7">
    <name type="scientific">Shewanella atlantica</name>
    <dbReference type="NCBI Taxonomy" id="271099"/>
    <lineage>
        <taxon>Bacteria</taxon>
        <taxon>Pseudomonadati</taxon>
        <taxon>Pseudomonadota</taxon>
        <taxon>Gammaproteobacteria</taxon>
        <taxon>Alteromonadales</taxon>
        <taxon>Shewanellaceae</taxon>
        <taxon>Shewanella</taxon>
    </lineage>
</organism>
<reference evidence="6 7" key="1">
    <citation type="submission" date="2018-12" db="EMBL/GenBank/DDBJ databases">
        <authorList>
            <person name="Yu L."/>
        </authorList>
    </citation>
    <scope>NUCLEOTIDE SEQUENCE [LARGE SCALE GENOMIC DNA]</scope>
    <source>
        <strain evidence="6 7">HAW-EB5</strain>
    </source>
</reference>
<dbReference type="Pfam" id="PF13682">
    <property type="entry name" value="CZB"/>
    <property type="match status" value="1"/>
</dbReference>
<comment type="caution">
    <text evidence="6">The sequence shown here is derived from an EMBL/GenBank/DDBJ whole genome shotgun (WGS) entry which is preliminary data.</text>
</comment>
<dbReference type="Gene3D" id="1.20.120.30">
    <property type="entry name" value="Aspartate receptor, ligand-binding domain"/>
    <property type="match status" value="1"/>
</dbReference>
<name>A0A3S0JXZ0_9GAMM</name>
<dbReference type="Gene3D" id="6.10.250.3200">
    <property type="match status" value="1"/>
</dbReference>
<dbReference type="SUPFAM" id="SSF58104">
    <property type="entry name" value="Methyl-accepting chemotaxis protein (MCP) signaling domain"/>
    <property type="match status" value="1"/>
</dbReference>
<dbReference type="PANTHER" id="PTHR32089:SF70">
    <property type="entry name" value="ENERGY TAXIS MODULATING METHYL ACCEPTING SENSORY TRANSDUCER"/>
    <property type="match status" value="1"/>
</dbReference>
<evidence type="ECO:0000256" key="3">
    <source>
        <dbReference type="PROSITE-ProRule" id="PRU00284"/>
    </source>
</evidence>
<evidence type="ECO:0000313" key="6">
    <source>
        <dbReference type="EMBL" id="RTR31370.1"/>
    </source>
</evidence>
<dbReference type="EMBL" id="RXNV01000006">
    <property type="protein sequence ID" value="RTR31370.1"/>
    <property type="molecule type" value="Genomic_DNA"/>
</dbReference>
<dbReference type="InterPro" id="IPR004089">
    <property type="entry name" value="MCPsignal_dom"/>
</dbReference>
<feature type="coiled-coil region" evidence="4">
    <location>
        <begin position="4"/>
        <end position="49"/>
    </location>
</feature>
<sequence length="367" mass="40962">MLFNNGLKKENAILKQQLQEMKEQHDTEIKELVEELKRKDIEHNKLHQEQQLDATLITSNLRGGRMLETIRTGLANSAEELIHENEALKQLDEMFAQTHTALEQLKTRAQKISEQTDTTMNSATALDETAKSIGQLIVAIQEISSQTNLLALNAAIEAARAGEAGRGFAVVADEVRTLAGKAHEASDQIESLVNRVLSQTQEIKTSISENQLYAADISASSEQIDVVVNEVLSKSQHMQKVIHIATARSFLDTVKLDHAVWKNNVYSYLEQRDYQAQVNKHTECRLGKWYFEGAGAEQYSHLPSFNGLNPPHQLVHDSGRNAIKAGQDSDQQALIKHVEAMEDASEGVVHSIDRLLGEVTNEQRRTS</sequence>
<dbReference type="AlphaFoldDB" id="A0A3S0JXZ0"/>
<evidence type="ECO:0000256" key="2">
    <source>
        <dbReference type="ARBA" id="ARBA00023224"/>
    </source>
</evidence>
<dbReference type="Pfam" id="PF00015">
    <property type="entry name" value="MCPsignal"/>
    <property type="match status" value="1"/>
</dbReference>
<dbReference type="GO" id="GO:0007165">
    <property type="term" value="P:signal transduction"/>
    <property type="evidence" value="ECO:0007669"/>
    <property type="project" value="UniProtKB-KW"/>
</dbReference>
<keyword evidence="2 3" id="KW-0807">Transducer</keyword>
<evidence type="ECO:0000259" key="5">
    <source>
        <dbReference type="PROSITE" id="PS50111"/>
    </source>
</evidence>
<dbReference type="GO" id="GO:0006935">
    <property type="term" value="P:chemotaxis"/>
    <property type="evidence" value="ECO:0007669"/>
    <property type="project" value="UniProtKB-ARBA"/>
</dbReference>
<keyword evidence="4" id="KW-0175">Coiled coil</keyword>
<dbReference type="PANTHER" id="PTHR32089">
    <property type="entry name" value="METHYL-ACCEPTING CHEMOTAXIS PROTEIN MCPB"/>
    <property type="match status" value="1"/>
</dbReference>
<proteinExistence type="predicted"/>
<dbReference type="Proteomes" id="UP000282060">
    <property type="component" value="Unassembled WGS sequence"/>
</dbReference>
<gene>
    <name evidence="6" type="ORF">EKG39_14465</name>
</gene>
<feature type="domain" description="Methyl-accepting transducer" evidence="5">
    <location>
        <begin position="67"/>
        <end position="273"/>
    </location>
</feature>
<dbReference type="GO" id="GO:0016020">
    <property type="term" value="C:membrane"/>
    <property type="evidence" value="ECO:0007669"/>
    <property type="project" value="UniProtKB-SubCell"/>
</dbReference>
<protein>
    <submittedName>
        <fullName evidence="6">Chemotaxis protein</fullName>
    </submittedName>
</protein>
<evidence type="ECO:0000313" key="7">
    <source>
        <dbReference type="Proteomes" id="UP000282060"/>
    </source>
</evidence>
<evidence type="ECO:0000256" key="4">
    <source>
        <dbReference type="SAM" id="Coils"/>
    </source>
</evidence>
<dbReference type="PROSITE" id="PS50111">
    <property type="entry name" value="CHEMOTAXIS_TRANSDUC_2"/>
    <property type="match status" value="1"/>
</dbReference>
<dbReference type="OrthoDB" id="9808588at2"/>